<feature type="domain" description="Fibronectin type-III" evidence="5">
    <location>
        <begin position="1042"/>
        <end position="1142"/>
    </location>
</feature>
<name>A0A9Q1F6S2_SYNKA</name>
<dbReference type="InterPro" id="IPR036179">
    <property type="entry name" value="Ig-like_dom_sf"/>
</dbReference>
<dbReference type="EMBL" id="JAINUF010000008">
    <property type="protein sequence ID" value="KAJ8352204.1"/>
    <property type="molecule type" value="Genomic_DNA"/>
</dbReference>
<keyword evidence="7" id="KW-1185">Reference proteome</keyword>
<dbReference type="FunFam" id="2.60.40.10:FF:000770">
    <property type="entry name" value="titin isoform X1"/>
    <property type="match status" value="1"/>
</dbReference>
<reference evidence="6" key="1">
    <citation type="journal article" date="2023" name="Science">
        <title>Genome structures resolve the early diversification of teleost fishes.</title>
        <authorList>
            <person name="Parey E."/>
            <person name="Louis A."/>
            <person name="Montfort J."/>
            <person name="Bouchez O."/>
            <person name="Roques C."/>
            <person name="Iampietro C."/>
            <person name="Lluch J."/>
            <person name="Castinel A."/>
            <person name="Donnadieu C."/>
            <person name="Desvignes T."/>
            <person name="Floi Bucao C."/>
            <person name="Jouanno E."/>
            <person name="Wen M."/>
            <person name="Mejri S."/>
            <person name="Dirks R."/>
            <person name="Jansen H."/>
            <person name="Henkel C."/>
            <person name="Chen W.J."/>
            <person name="Zahm M."/>
            <person name="Cabau C."/>
            <person name="Klopp C."/>
            <person name="Thompson A.W."/>
            <person name="Robinson-Rechavi M."/>
            <person name="Braasch I."/>
            <person name="Lecointre G."/>
            <person name="Bobe J."/>
            <person name="Postlethwait J.H."/>
            <person name="Berthelot C."/>
            <person name="Roest Crollius H."/>
            <person name="Guiguen Y."/>
        </authorList>
    </citation>
    <scope>NUCLEOTIDE SEQUENCE</scope>
    <source>
        <strain evidence="6">WJC10195</strain>
    </source>
</reference>
<dbReference type="InterPro" id="IPR013098">
    <property type="entry name" value="Ig_I-set"/>
</dbReference>
<feature type="domain" description="Fibronectin type-III" evidence="5">
    <location>
        <begin position="1148"/>
        <end position="1245"/>
    </location>
</feature>
<dbReference type="FunFam" id="2.60.40.10:FF:000012">
    <property type="entry name" value="titin isoform X1"/>
    <property type="match status" value="3"/>
</dbReference>
<dbReference type="PANTHER" id="PTHR14340">
    <property type="entry name" value="MICROFIBRIL-ASSOCIATED GLYCOPROTEIN 3"/>
    <property type="match status" value="1"/>
</dbReference>
<dbReference type="FunFam" id="2.60.40.10:FF:001343">
    <property type="entry name" value="titin isoform X1"/>
    <property type="match status" value="1"/>
</dbReference>
<dbReference type="SMART" id="SM00408">
    <property type="entry name" value="IGc2"/>
    <property type="match status" value="9"/>
</dbReference>
<sequence>MRNPVIIEEQKQRPDPPIDVEAHSPTSQSVTLTWEPPPFDGGCPITGYILEKIEQDGEKFERCFESLVPGLSYTLTGLTEGMEYQFRVRAENVAGVSDPSRSTPLIKAADPVEPPRVSLKGSQQYGVSLKTREEIVLDAFISGSPYPTVTWLRNDKVVKPEVIRRQDRPVLRRKKAKDAAAEPEEPYHPSLPERLSFDMSKKGESSLMIRDAIRSDHGMFVIKVENIHGVDTASCEVNVLDKPGPPVSVGFDDVRNTSVICKWEPPLDNGGSEIINYILEKKDNMKEENGWVIVTASVKGCKHLVTKLIEGKEYIFRVTAENKIGTGHPRVSAPLVAKNQFDPPDAPNMPKIVDVKANSILVSWNEPKDNGSPILGYWLERKEINSTHWTRVNRSLLSALDMRAEGLMEGLTYIFRVCAENLAGPGNFSVPTEPKTTQDPIMPPGPPIPIIVDTAKTSIDVVWDPPLYNGGGDIIGYHIEKVVVGEKDWSRSSERLCKERKFTVTGVKQGTDYIVRVFAVNNAGEGAPGMTDTVTVRDRQEPPLVDFDISVKNGVTVRAGHTLKLPALVSGRPPPEVKWAKDEGEPDKERVVIETVGKSSILTIKNVMRTDHGQYQITGSNNCGTKSALTRVDVMDVPGPVVDLKPSKVTRRAITVIWTEPVDNGGSDIIGYIVERKDANMHTWRQPLETAGCKCEIVGLLEGEEYMFRVVAKNRYGCSPPVDIGPILAVDPKGTPSAPEKLHYTERTKTTVTLSWKLPRSDGGSPIQGYYVEKRRQDGGEFEVANNQICKDLFFTVPNLSEHQMYEFRVKAVNEVGNGEPSTILDVTIQDDEAAPTVTLLKHFKGDAIIVKTGATIEIPAEVVGLPMPTIEWSKDKVVIEKPTEMLLIETEEVHRTKANTKLSIPVTMRQDKGLYTLTASNRLGEAKRIIRVEILDRPSPPRNIVVSDIRSESCYLTWDAPEDNGGSELTNYIIERRDASLKKSDWELITNSILERRYGLWKLETNGVYQFRISAENKYGISDGCESEKVELKDPFRIPGPPQKPRIISHARSSMVVTWEPPLDNGGSTIIGYVLEKRERGAVYWSRVDRGPVTKPVVKGLEYNILHLIEGAEYQFRVMACNAAGVGPPSESSECAFAVDPCYPPGMPSCPEVKGKTSNSITLAWNPPEKDGGSPIAGYIIEMLDEKSPDWKRLNSADKLHPTTEFTVPNLEKMKKYRFRVIAVNAAGESDPSSRTAEIIAMEIQEEPIVTLEVSANDLLFCHAGSTIKIPAAIKGRPTPEVSWEFDGGAKTEKKDDRHTLPVDSQIRSTDTTSTITIAECKMNHSGRYIITAKNAAGQKVVKVRVNVLDIPGPPKELKVSDIARGTCRLTWKPPDNDGGERIMSYFIEKKTVQGKAWTKVNPACGSQSFVVPDLIEGQEYLFRVRAENSLGMGKHVETIQRTRARDPILPPDPPTRVKITLVTKNMVNLTWKPPKNDGGAPVTHYIVEQLCWDPSGTQKESWRQCNRRDIEETSFRIEDLSEGGEYEFRVKAVNEAGASRPSSTAGPVITKDQKCAPNIELGEFMEVEQGADIRIVAKIKGCPFPTLTWQKAPPHKSDDKADVQYDEHINKLVFDDSCTLLIQQGKREDTGLYTITASNSLGKASKEMRLNVLGRPGPPSAPIKFEEVSAEKITLSWLPPKDDGGSTVTNYVIEKRVANRKTWLPVTNEPKERIYTVENLMEGHEYVFRIMAQNKYGIGDPLDSEPEKARNLYTVPGKCEKPTITSITHESMTVNWEEPEDDGGTPIIGYWLERKETTAKRWNRVTRDPIRVMPLGVSYNVDGLIEGSQYQFRVTAINAAGCGPPSDPSDPVFARDPMAPPGPPTPKVTDWTKSTVDVEWIPPLKDGGSKIIGYILEFKEEGKEQWEKAKDKEIRGTRFVVAGLKELGLYRFRVRAVNAAGVGEPGEVSEVIEVKDRIIAPEVDLDAAVKERIVVHAGGVIRILAYVSGKPVPQITWSREDGPVPQEAVVETTAISSALVIKQCTRKHQGIYTLTAKNEGGERKKPIIVDVLDIPGPVGAPFNTENLTSDSCKLNWFCPDDDGGSAISNYIVQKREADHKAWTSVPYTITRHSAVVHGVTRGKAYFFRVAAENAIGIGPFRETTAEIIIKDSMTAPDRPEDLDVTAVTKDYIRMTWKPPKSDGGSEVTMYILEARPIGKDKFIRLTKEKLMERRYTYDGLKEGDTYEFRVSAVNEIGQGKPSFCTKPITCRNELEPPTIELDFRDKIIMRVGDTFALQGRYTGKPAPSIIWFRDDEELKADDHIKFKNTLTTMCLGIVKAKREHSGRYCVLVENSTGSRKGICNVTVVDRPLPPEGPVVFEEVHRNHMVISWKPPIDDGGSAISNYVIEKRDANRDAWMAVTSANTKTTCKVPKLVEGKVYVMRICAENMYGISDPLDSEEMKAKDRFRVPEAPEQPDVKEVYKDSALVSWNRPRDGGKPITNYILEIKETGSKRWSRATRDPIYPDTQFRVQDLTEGCEYEFRVTAENEMGLGDPSPPSKPILAKDPIVLPGPPVLPEAVDNTKDSVSLSWRPPRHDGKGRIFGYLVEYQKVGEEAWTKANETPESCPETKLKVMSLADGELYRFRIMAVNAAGSSEPAYVKEPVKVQDRLEPPELLLHANMVRDHLSMVGSLITLSAGIRGMPFPSVTWKKNGEDVPPNAAIQVTGTGSKLEIKNCVRLDCGDYTITVENAAGSKTATCSVLVLDKPGPPRNVVVSEVTSESAYLTWKEPEDNGGAVISHYVVQKKDVASDKWVPICASCKKHSLMANYLMEGTQYLFRVAAENQFGRSEFVVTTKPIKAVDPLYPPGPPKNLHHVDAEKTEVWLEWEWPERTGGSEITGFLVDYQEEGAKDWTTFKTVSNPASHVTGLEEGKTYRFRVKAQNAIGLSRPDSTIPILCQEKLVPPSIEVDVKLIEGIVVKAGSTITLPAVMKGIPIPTAKWVTDGNEIKSEGKFKVETDGMSTVLSISECTRTDTGEYVLTVTNPAGSKTVALHATVLDVPTAPVGPVNILEVTPDHMLINWRHPKDDGGTPLTNYVVEKKDSKKPWEPWGVAGQRRQTSQKML</sequence>
<dbReference type="InterPro" id="IPR003598">
    <property type="entry name" value="Ig_sub2"/>
</dbReference>
<dbReference type="FunFam" id="2.60.40.10:FF:000160">
    <property type="entry name" value="Titin a"/>
    <property type="match status" value="1"/>
</dbReference>
<dbReference type="FunFam" id="2.60.40.10:FF:000986">
    <property type="entry name" value="Titin b"/>
    <property type="match status" value="1"/>
</dbReference>
<feature type="domain" description="Fibronectin type-III" evidence="5">
    <location>
        <begin position="443"/>
        <end position="539"/>
    </location>
</feature>
<feature type="domain" description="Ig-like" evidence="4">
    <location>
        <begin position="115"/>
        <end position="238"/>
    </location>
</feature>
<comment type="caution">
    <text evidence="6">The sequence shown here is derived from an EMBL/GenBank/DDBJ whole genome shotgun (WGS) entry which is preliminary data.</text>
</comment>
<feature type="region of interest" description="Disordered" evidence="3">
    <location>
        <begin position="1"/>
        <end position="29"/>
    </location>
</feature>
<dbReference type="CDD" id="cd00063">
    <property type="entry name" value="FN3"/>
    <property type="match status" value="22"/>
</dbReference>
<feature type="domain" description="Ig-like" evidence="4">
    <location>
        <begin position="2949"/>
        <end position="3036"/>
    </location>
</feature>
<dbReference type="FunFam" id="2.60.40.10:FF:000864">
    <property type="entry name" value="Titin b"/>
    <property type="match status" value="1"/>
</dbReference>
<dbReference type="FunFam" id="2.60.40.10:FF:000002">
    <property type="entry name" value="Titin a"/>
    <property type="match status" value="4"/>
</dbReference>
<feature type="domain" description="Ig-like" evidence="4">
    <location>
        <begin position="1233"/>
        <end position="1348"/>
    </location>
</feature>
<feature type="domain" description="Fibronectin type-III" evidence="5">
    <location>
        <begin position="346"/>
        <end position="440"/>
    </location>
</feature>
<evidence type="ECO:0008006" key="8">
    <source>
        <dbReference type="Google" id="ProtNLM"/>
    </source>
</evidence>
<feature type="domain" description="Fibronectin type-III" evidence="5">
    <location>
        <begin position="2455"/>
        <end position="2550"/>
    </location>
</feature>
<feature type="compositionally biased region" description="Basic and acidic residues" evidence="3">
    <location>
        <begin position="8"/>
        <end position="22"/>
    </location>
</feature>
<feature type="domain" description="Fibronectin type-III" evidence="5">
    <location>
        <begin position="2059"/>
        <end position="2154"/>
    </location>
</feature>
<feature type="region of interest" description="Disordered" evidence="3">
    <location>
        <begin position="169"/>
        <end position="195"/>
    </location>
</feature>
<evidence type="ECO:0000256" key="1">
    <source>
        <dbReference type="ARBA" id="ARBA00022737"/>
    </source>
</evidence>
<dbReference type="SMART" id="SM00060">
    <property type="entry name" value="FN3"/>
    <property type="match status" value="21"/>
</dbReference>
<feature type="domain" description="Fibronectin type-III" evidence="5">
    <location>
        <begin position="245"/>
        <end position="340"/>
    </location>
</feature>
<feature type="domain" description="Ig-like" evidence="4">
    <location>
        <begin position="2657"/>
        <end position="2742"/>
    </location>
</feature>
<keyword evidence="2" id="KW-0393">Immunoglobulin domain</keyword>
<feature type="domain" description="Fibronectin type-III" evidence="5">
    <location>
        <begin position="1355"/>
        <end position="1449"/>
    </location>
</feature>
<evidence type="ECO:0000256" key="2">
    <source>
        <dbReference type="ARBA" id="ARBA00023319"/>
    </source>
</evidence>
<dbReference type="FunFam" id="2.60.40.10:FF:000003">
    <property type="entry name" value="Titin isoform E"/>
    <property type="match status" value="4"/>
</dbReference>
<feature type="domain" description="Fibronectin type-III" evidence="5">
    <location>
        <begin position="2160"/>
        <end position="2255"/>
    </location>
</feature>
<dbReference type="FunFam" id="2.60.40.10:FF:000635">
    <property type="entry name" value="Titin b"/>
    <property type="match status" value="1"/>
</dbReference>
<dbReference type="PANTHER" id="PTHR14340:SF9">
    <property type="entry name" value="FIBRONECTIN TYPE-III DOMAIN-CONTAINING PROTEIN"/>
    <property type="match status" value="1"/>
</dbReference>
<organism evidence="6 7">
    <name type="scientific">Synaphobranchus kaupii</name>
    <name type="common">Kaup's arrowtooth eel</name>
    <dbReference type="NCBI Taxonomy" id="118154"/>
    <lineage>
        <taxon>Eukaryota</taxon>
        <taxon>Metazoa</taxon>
        <taxon>Chordata</taxon>
        <taxon>Craniata</taxon>
        <taxon>Vertebrata</taxon>
        <taxon>Euteleostomi</taxon>
        <taxon>Actinopterygii</taxon>
        <taxon>Neopterygii</taxon>
        <taxon>Teleostei</taxon>
        <taxon>Anguilliformes</taxon>
        <taxon>Synaphobranchidae</taxon>
        <taxon>Synaphobranchus</taxon>
    </lineage>
</organism>
<dbReference type="InterPro" id="IPR036116">
    <property type="entry name" value="FN3_sf"/>
</dbReference>
<accession>A0A9Q1F6S2</accession>
<feature type="domain" description="Fibronectin type-III" evidence="5">
    <location>
        <begin position="1455"/>
        <end position="1555"/>
    </location>
</feature>
<protein>
    <recommendedName>
        <fullName evidence="8">Titin</fullName>
    </recommendedName>
</protein>
<dbReference type="SUPFAM" id="SSF48726">
    <property type="entry name" value="Immunoglobulin"/>
    <property type="match status" value="9"/>
</dbReference>
<gene>
    <name evidence="6" type="ORF">SKAU_G00236800</name>
</gene>
<dbReference type="PRINTS" id="PR00014">
    <property type="entry name" value="FNTYPEIII"/>
</dbReference>
<feature type="domain" description="Fibronectin type-III" evidence="5">
    <location>
        <begin position="2355"/>
        <end position="2449"/>
    </location>
</feature>
<dbReference type="FunFam" id="2.60.40.10:FF:000034">
    <property type="entry name" value="Titin isoform A"/>
    <property type="match status" value="4"/>
</dbReference>
<dbReference type="PROSITE" id="PS50835">
    <property type="entry name" value="IG_LIKE"/>
    <property type="match status" value="8"/>
</dbReference>
<feature type="domain" description="Fibronectin type-III" evidence="5">
    <location>
        <begin position="1862"/>
        <end position="1959"/>
    </location>
</feature>
<keyword evidence="1" id="KW-0677">Repeat</keyword>
<feature type="domain" description="Ig-like" evidence="4">
    <location>
        <begin position="1963"/>
        <end position="2050"/>
    </location>
</feature>
<dbReference type="SMART" id="SM00409">
    <property type="entry name" value="IG"/>
    <property type="match status" value="9"/>
</dbReference>
<feature type="domain" description="Fibronectin type-III" evidence="5">
    <location>
        <begin position="941"/>
        <end position="1036"/>
    </location>
</feature>
<feature type="region of interest" description="Disordered" evidence="3">
    <location>
        <begin position="3086"/>
        <end position="3108"/>
    </location>
</feature>
<evidence type="ECO:0000259" key="4">
    <source>
        <dbReference type="PROSITE" id="PS50835"/>
    </source>
</evidence>
<dbReference type="InterPro" id="IPR013783">
    <property type="entry name" value="Ig-like_fold"/>
</dbReference>
<feature type="domain" description="Fibronectin type-III" evidence="5">
    <location>
        <begin position="738"/>
        <end position="832"/>
    </location>
</feature>
<feature type="domain" description="Fibronectin type-III" evidence="5">
    <location>
        <begin position="3048"/>
        <end position="3108"/>
    </location>
</feature>
<feature type="domain" description="Fibronectin type-III" evidence="5">
    <location>
        <begin position="640"/>
        <end position="732"/>
    </location>
</feature>
<feature type="domain" description="Ig-like" evidence="4">
    <location>
        <begin position="542"/>
        <end position="633"/>
    </location>
</feature>
<dbReference type="OrthoDB" id="5969272at2759"/>
<dbReference type="FunFam" id="2.60.40.10:FF:000031">
    <property type="entry name" value="Myosin-binding protein C, slow type"/>
    <property type="match status" value="2"/>
</dbReference>
<dbReference type="Proteomes" id="UP001152622">
    <property type="component" value="Chromosome 8"/>
</dbReference>
<feature type="domain" description="Fibronectin type-III" evidence="5">
    <location>
        <begin position="2753"/>
        <end position="2847"/>
    </location>
</feature>
<dbReference type="Pfam" id="PF07679">
    <property type="entry name" value="I-set"/>
    <property type="match status" value="8"/>
</dbReference>
<dbReference type="InterPro" id="IPR007110">
    <property type="entry name" value="Ig-like_dom"/>
</dbReference>
<dbReference type="Pfam" id="PF00041">
    <property type="entry name" value="fn3"/>
    <property type="match status" value="21"/>
</dbReference>
<dbReference type="PROSITE" id="PS50853">
    <property type="entry name" value="FN3"/>
    <property type="match status" value="22"/>
</dbReference>
<feature type="domain" description="Ig-like" evidence="4">
    <location>
        <begin position="1549"/>
        <end position="1653"/>
    </location>
</feature>
<dbReference type="CDD" id="cd05748">
    <property type="entry name" value="Ig_Titin_like"/>
    <property type="match status" value="1"/>
</dbReference>
<feature type="domain" description="Ig-like" evidence="4">
    <location>
        <begin position="836"/>
        <end position="934"/>
    </location>
</feature>
<dbReference type="FunFam" id="2.60.40.10:FF:000056">
    <property type="entry name" value="twitchin isoform X4"/>
    <property type="match status" value="1"/>
</dbReference>
<dbReference type="FunFam" id="2.60.40.10:FF:002123">
    <property type="entry name" value="Titin, tandem duplicate 1"/>
    <property type="match status" value="1"/>
</dbReference>
<feature type="domain" description="Fibronectin type-III" evidence="5">
    <location>
        <begin position="2853"/>
        <end position="2945"/>
    </location>
</feature>
<feature type="domain" description="Fibronectin type-III" evidence="5">
    <location>
        <begin position="1760"/>
        <end position="1859"/>
    </location>
</feature>
<dbReference type="InterPro" id="IPR003599">
    <property type="entry name" value="Ig_sub"/>
</dbReference>
<dbReference type="GO" id="GO:0030017">
    <property type="term" value="C:sarcomere"/>
    <property type="evidence" value="ECO:0007669"/>
    <property type="project" value="UniProtKB-ARBA"/>
</dbReference>
<dbReference type="SUPFAM" id="SSF49265">
    <property type="entry name" value="Fibronectin type III"/>
    <property type="match status" value="12"/>
</dbReference>
<evidence type="ECO:0000313" key="7">
    <source>
        <dbReference type="Proteomes" id="UP001152622"/>
    </source>
</evidence>
<evidence type="ECO:0000259" key="5">
    <source>
        <dbReference type="PROSITE" id="PS50853"/>
    </source>
</evidence>
<dbReference type="FunFam" id="2.60.40.10:FF:000135">
    <property type="entry name" value="Titin a"/>
    <property type="match status" value="3"/>
</dbReference>
<dbReference type="FunFam" id="2.60.40.10:FF:000980">
    <property type="entry name" value="Titin b"/>
    <property type="match status" value="1"/>
</dbReference>
<dbReference type="InterPro" id="IPR003961">
    <property type="entry name" value="FN3_dom"/>
</dbReference>
<feature type="domain" description="Fibronectin type-III" evidence="5">
    <location>
        <begin position="16"/>
        <end position="111"/>
    </location>
</feature>
<dbReference type="Gene3D" id="2.60.40.10">
    <property type="entry name" value="Immunoglobulins"/>
    <property type="match status" value="31"/>
</dbReference>
<feature type="domain" description="Fibronectin type-III" evidence="5">
    <location>
        <begin position="2556"/>
        <end position="2653"/>
    </location>
</feature>
<proteinExistence type="predicted"/>
<feature type="domain" description="Fibronectin type-III" evidence="5">
    <location>
        <begin position="1660"/>
        <end position="1754"/>
    </location>
</feature>
<evidence type="ECO:0000256" key="3">
    <source>
        <dbReference type="SAM" id="MobiDB-lite"/>
    </source>
</evidence>
<evidence type="ECO:0000313" key="6">
    <source>
        <dbReference type="EMBL" id="KAJ8352204.1"/>
    </source>
</evidence>